<dbReference type="PANTHER" id="PTHR30173">
    <property type="entry name" value="SIGMA 19 FACTOR"/>
    <property type="match status" value="1"/>
</dbReference>
<dbReference type="NCBIfam" id="TIGR02937">
    <property type="entry name" value="sigma70-ECF"/>
    <property type="match status" value="1"/>
</dbReference>
<accession>A0ABT8F187</accession>
<dbReference type="Proteomes" id="UP001168552">
    <property type="component" value="Unassembled WGS sequence"/>
</dbReference>
<name>A0ABT8F187_9BACT</name>
<dbReference type="Gene3D" id="1.10.10.10">
    <property type="entry name" value="Winged helix-like DNA-binding domain superfamily/Winged helix DNA-binding domain"/>
    <property type="match status" value="1"/>
</dbReference>
<dbReference type="RefSeq" id="WP_320002533.1">
    <property type="nucleotide sequence ID" value="NZ_JAUHJS010000001.1"/>
</dbReference>
<keyword evidence="3" id="KW-1185">Reference proteome</keyword>
<dbReference type="SUPFAM" id="SSF88946">
    <property type="entry name" value="Sigma2 domain of RNA polymerase sigma factors"/>
    <property type="match status" value="1"/>
</dbReference>
<reference evidence="2" key="1">
    <citation type="submission" date="2023-06" db="EMBL/GenBank/DDBJ databases">
        <title>Cytophagales bacterium Strain LB-30, isolated from soil.</title>
        <authorList>
            <person name="Liu B."/>
        </authorList>
    </citation>
    <scope>NUCLEOTIDE SEQUENCE</scope>
    <source>
        <strain evidence="2">LB-30</strain>
    </source>
</reference>
<dbReference type="InterPro" id="IPR052704">
    <property type="entry name" value="ECF_Sigma-70_Domain"/>
</dbReference>
<sequence length="200" mass="23386">MSHAQTITLYRPLLHAIAYNMVRCKQDAEDIVQDTFLKWLSVEQSRIQNTKAYLIRSVTNSCINHLNSLKKKKEAYLEDWSEMVNKWKDTDFLSPDLDAKLQAALSTIHHKLEPLERALYVLKEGFNVDYEALQETFGKKQEHCRQIISRARKKLNDEAVRLKAEMPDSSQFIDNFKKACDFGHVSHLIQEFKKEISDKK</sequence>
<dbReference type="InterPro" id="IPR013324">
    <property type="entry name" value="RNA_pol_sigma_r3/r4-like"/>
</dbReference>
<gene>
    <name evidence="2" type="ORF">QWY31_00745</name>
</gene>
<evidence type="ECO:0000313" key="2">
    <source>
        <dbReference type="EMBL" id="MDN4164004.1"/>
    </source>
</evidence>
<dbReference type="Gene3D" id="1.10.1740.10">
    <property type="match status" value="1"/>
</dbReference>
<protein>
    <submittedName>
        <fullName evidence="2">Sigma-70 family RNA polymerase sigma factor</fullName>
    </submittedName>
</protein>
<dbReference type="SUPFAM" id="SSF88659">
    <property type="entry name" value="Sigma3 and sigma4 domains of RNA polymerase sigma factors"/>
    <property type="match status" value="1"/>
</dbReference>
<dbReference type="InterPro" id="IPR014284">
    <property type="entry name" value="RNA_pol_sigma-70_dom"/>
</dbReference>
<evidence type="ECO:0000313" key="3">
    <source>
        <dbReference type="Proteomes" id="UP001168552"/>
    </source>
</evidence>
<proteinExistence type="predicted"/>
<dbReference type="EMBL" id="JAUHJS010000001">
    <property type="protein sequence ID" value="MDN4164004.1"/>
    <property type="molecule type" value="Genomic_DNA"/>
</dbReference>
<organism evidence="2 3">
    <name type="scientific">Shiella aurantiaca</name>
    <dbReference type="NCBI Taxonomy" id="3058365"/>
    <lineage>
        <taxon>Bacteria</taxon>
        <taxon>Pseudomonadati</taxon>
        <taxon>Bacteroidota</taxon>
        <taxon>Cytophagia</taxon>
        <taxon>Cytophagales</taxon>
        <taxon>Shiellaceae</taxon>
        <taxon>Shiella</taxon>
    </lineage>
</organism>
<comment type="caution">
    <text evidence="2">The sequence shown here is derived from an EMBL/GenBank/DDBJ whole genome shotgun (WGS) entry which is preliminary data.</text>
</comment>
<dbReference type="InterPro" id="IPR013325">
    <property type="entry name" value="RNA_pol_sigma_r2"/>
</dbReference>
<feature type="domain" description="RNA polymerase sigma-70 region 2" evidence="1">
    <location>
        <begin position="7"/>
        <end position="70"/>
    </location>
</feature>
<dbReference type="Pfam" id="PF04542">
    <property type="entry name" value="Sigma70_r2"/>
    <property type="match status" value="1"/>
</dbReference>
<dbReference type="InterPro" id="IPR007627">
    <property type="entry name" value="RNA_pol_sigma70_r2"/>
</dbReference>
<dbReference type="PANTHER" id="PTHR30173:SF36">
    <property type="entry name" value="ECF RNA POLYMERASE SIGMA FACTOR SIGJ"/>
    <property type="match status" value="1"/>
</dbReference>
<dbReference type="InterPro" id="IPR036388">
    <property type="entry name" value="WH-like_DNA-bd_sf"/>
</dbReference>
<evidence type="ECO:0000259" key="1">
    <source>
        <dbReference type="Pfam" id="PF04542"/>
    </source>
</evidence>